<evidence type="ECO:0000313" key="2">
    <source>
        <dbReference type="EMBL" id="MBV7255649.1"/>
    </source>
</evidence>
<keyword evidence="1" id="KW-1133">Transmembrane helix</keyword>
<accession>A0ABS6SBB0</accession>
<comment type="caution">
    <text evidence="2">The sequence shown here is derived from an EMBL/GenBank/DDBJ whole genome shotgun (WGS) entry which is preliminary data.</text>
</comment>
<dbReference type="EMBL" id="JAGSPA010000001">
    <property type="protein sequence ID" value="MBV7255649.1"/>
    <property type="molecule type" value="Genomic_DNA"/>
</dbReference>
<evidence type="ECO:0000313" key="3">
    <source>
        <dbReference type="Proteomes" id="UP000722336"/>
    </source>
</evidence>
<feature type="transmembrane region" description="Helical" evidence="1">
    <location>
        <begin position="180"/>
        <end position="199"/>
    </location>
</feature>
<name>A0ABS6SBB0_9SPHN</name>
<reference evidence="2 3" key="1">
    <citation type="submission" date="2021-04" db="EMBL/GenBank/DDBJ databases">
        <authorList>
            <person name="Pira H."/>
            <person name="Risdian C."/>
            <person name="Wink J."/>
        </authorList>
    </citation>
    <scope>NUCLEOTIDE SEQUENCE [LARGE SCALE GENOMIC DNA]</scope>
    <source>
        <strain evidence="2 3">WHA3</strain>
    </source>
</reference>
<keyword evidence="3" id="KW-1185">Reference proteome</keyword>
<keyword evidence="1" id="KW-0812">Transmembrane</keyword>
<feature type="transmembrane region" description="Helical" evidence="1">
    <location>
        <begin position="122"/>
        <end position="142"/>
    </location>
</feature>
<keyword evidence="1" id="KW-0472">Membrane</keyword>
<dbReference type="Proteomes" id="UP000722336">
    <property type="component" value="Unassembled WGS sequence"/>
</dbReference>
<gene>
    <name evidence="2" type="ORF">KCG44_02485</name>
</gene>
<feature type="transmembrane region" description="Helical" evidence="1">
    <location>
        <begin position="27"/>
        <end position="45"/>
    </location>
</feature>
<sequence length="207" mass="21924">MMQDDLNALRRIAEEGRDLPLMGGRHFLIWGIALPVAGIYHWAVVSGHIDAPGWTLTLSWFGLAGFATIIGRMIGARRGQGHATETSASRVERGVWAAAGATFAILAIGLLLHASLGPQSGAAGRFAFFVMLAPMTFGIYAIAINASAVATNALWMRPYVALSFAFAAVTILMLSSPWLYLVYAIGIAAISIPLGVALVRREGASRG</sequence>
<evidence type="ECO:0000256" key="1">
    <source>
        <dbReference type="SAM" id="Phobius"/>
    </source>
</evidence>
<feature type="transmembrane region" description="Helical" evidence="1">
    <location>
        <begin position="154"/>
        <end position="174"/>
    </location>
</feature>
<organism evidence="2 3">
    <name type="scientific">Pacificimonas pallii</name>
    <dbReference type="NCBI Taxonomy" id="2827236"/>
    <lineage>
        <taxon>Bacteria</taxon>
        <taxon>Pseudomonadati</taxon>
        <taxon>Pseudomonadota</taxon>
        <taxon>Alphaproteobacteria</taxon>
        <taxon>Sphingomonadales</taxon>
        <taxon>Sphingosinicellaceae</taxon>
        <taxon>Pacificimonas</taxon>
    </lineage>
</organism>
<feature type="transmembrane region" description="Helical" evidence="1">
    <location>
        <begin position="95"/>
        <end position="116"/>
    </location>
</feature>
<dbReference type="RefSeq" id="WP_218444000.1">
    <property type="nucleotide sequence ID" value="NZ_JAGSPA010000001.1"/>
</dbReference>
<protein>
    <submittedName>
        <fullName evidence="2">Uncharacterized protein</fullName>
    </submittedName>
</protein>
<feature type="transmembrane region" description="Helical" evidence="1">
    <location>
        <begin position="51"/>
        <end position="74"/>
    </location>
</feature>
<proteinExistence type="predicted"/>